<name>A0ABY1IAC3_9ACTO</name>
<keyword evidence="5" id="KW-1185">Reference proteome</keyword>
<dbReference type="PANTHER" id="PTHR42698:SF1">
    <property type="entry name" value="GTPASE ERA, MITOCHONDRIAL"/>
    <property type="match status" value="1"/>
</dbReference>
<dbReference type="InterPro" id="IPR006073">
    <property type="entry name" value="GTP-bd"/>
</dbReference>
<reference evidence="4 5" key="1">
    <citation type="submission" date="2016-11" db="EMBL/GenBank/DDBJ databases">
        <authorList>
            <person name="Varghese N."/>
            <person name="Submissions S."/>
        </authorList>
    </citation>
    <scope>NUCLEOTIDE SEQUENCE [LARGE SCALE GENOMIC DNA]</scope>
    <source>
        <strain evidence="4 5">PA</strain>
    </source>
</reference>
<proteinExistence type="predicted"/>
<gene>
    <name evidence="4" type="ORF">SAMN05216246_104199</name>
</gene>
<evidence type="ECO:0000256" key="1">
    <source>
        <dbReference type="SAM" id="MobiDB-lite"/>
    </source>
</evidence>
<dbReference type="RefSeq" id="WP_073452338.1">
    <property type="nucleotide sequence ID" value="NZ_FQYL01000004.1"/>
</dbReference>
<dbReference type="EMBL" id="FQYL01000004">
    <property type="protein sequence ID" value="SHI75084.1"/>
    <property type="molecule type" value="Genomic_DNA"/>
</dbReference>
<dbReference type="Proteomes" id="UP000184390">
    <property type="component" value="Unassembled WGS sequence"/>
</dbReference>
<sequence>MTTSPKPDQSRTTASDGPTAQGNSPAPLDAAHLDARLNRLRAAIDSCPTEVPASLALPARTSLEEVGERLVLGVDHTVVALLGGTGSGKSSLFNALSGLQFADVGARRPTTSESAACTWGDDAIALLDFLGVNDERRIRRESLLDADDEDELAGLVLLDVPDYDSVTTEHALQVDRLVPLADVLVWVVDPQKYADAALHEGYLRGLGARQEDMLLLVNQVDTLPPGGQERLLRDIRSLLDSDGLHEVRVIPVSAVRGDNLAQVRDILIERVSRESNAARTASAELDAICLRLRPAAAAHPVGTSPEHEAAAVESLIHASGARAVEASIREGLARPLPRALARPEAPSRPAVSAIRTTWMRRTTEGLPAAWLRSVDAEVMSPETLAAQTAEAVGSIRLPGHRSPVIELGWWGGLVATLLGLAWGGLMIARGGNFLIPVALLVLGALLFLWSGARRIARADQEANDYADRVRERLSVVAARGLTTPAQGVLARHSELREALRV</sequence>
<feature type="region of interest" description="Disordered" evidence="1">
    <location>
        <begin position="1"/>
        <end position="28"/>
    </location>
</feature>
<keyword evidence="2" id="KW-1133">Transmembrane helix</keyword>
<feature type="domain" description="G" evidence="3">
    <location>
        <begin position="79"/>
        <end position="193"/>
    </location>
</feature>
<keyword evidence="2" id="KW-0472">Membrane</keyword>
<feature type="transmembrane region" description="Helical" evidence="2">
    <location>
        <begin position="433"/>
        <end position="452"/>
    </location>
</feature>
<accession>A0ABY1IAC3</accession>
<keyword evidence="2" id="KW-0812">Transmembrane</keyword>
<dbReference type="InterPro" id="IPR027417">
    <property type="entry name" value="P-loop_NTPase"/>
</dbReference>
<dbReference type="PANTHER" id="PTHR42698">
    <property type="entry name" value="GTPASE ERA"/>
    <property type="match status" value="1"/>
</dbReference>
<organism evidence="4 5">
    <name type="scientific">Actinomyces denticolens</name>
    <dbReference type="NCBI Taxonomy" id="52767"/>
    <lineage>
        <taxon>Bacteria</taxon>
        <taxon>Bacillati</taxon>
        <taxon>Actinomycetota</taxon>
        <taxon>Actinomycetes</taxon>
        <taxon>Actinomycetales</taxon>
        <taxon>Actinomycetaceae</taxon>
        <taxon>Actinomyces</taxon>
    </lineage>
</organism>
<evidence type="ECO:0000256" key="2">
    <source>
        <dbReference type="SAM" id="Phobius"/>
    </source>
</evidence>
<feature type="compositionally biased region" description="Polar residues" evidence="1">
    <location>
        <begin position="1"/>
        <end position="24"/>
    </location>
</feature>
<dbReference type="Pfam" id="PF01926">
    <property type="entry name" value="MMR_HSR1"/>
    <property type="match status" value="1"/>
</dbReference>
<dbReference type="Gene3D" id="3.40.50.300">
    <property type="entry name" value="P-loop containing nucleotide triphosphate hydrolases"/>
    <property type="match status" value="1"/>
</dbReference>
<evidence type="ECO:0000313" key="5">
    <source>
        <dbReference type="Proteomes" id="UP000184390"/>
    </source>
</evidence>
<dbReference type="SUPFAM" id="SSF52540">
    <property type="entry name" value="P-loop containing nucleoside triphosphate hydrolases"/>
    <property type="match status" value="1"/>
</dbReference>
<dbReference type="InterPro" id="IPR005662">
    <property type="entry name" value="GTPase_Era-like"/>
</dbReference>
<evidence type="ECO:0000313" key="4">
    <source>
        <dbReference type="EMBL" id="SHI75084.1"/>
    </source>
</evidence>
<protein>
    <submittedName>
        <fullName evidence="4">50S ribosome-binding GTPase</fullName>
    </submittedName>
</protein>
<evidence type="ECO:0000259" key="3">
    <source>
        <dbReference type="Pfam" id="PF01926"/>
    </source>
</evidence>
<comment type="caution">
    <text evidence="4">The sequence shown here is derived from an EMBL/GenBank/DDBJ whole genome shotgun (WGS) entry which is preliminary data.</text>
</comment>